<dbReference type="InterPro" id="IPR026893">
    <property type="entry name" value="Tyr/Ser_Pase_IphP-type"/>
</dbReference>
<proteinExistence type="predicted"/>
<dbReference type="Pfam" id="PF13350">
    <property type="entry name" value="Y_phosphatase3"/>
    <property type="match status" value="1"/>
</dbReference>
<dbReference type="SUPFAM" id="SSF52799">
    <property type="entry name" value="(Phosphotyrosine protein) phosphatases II"/>
    <property type="match status" value="1"/>
</dbReference>
<keyword evidence="3" id="KW-1185">Reference proteome</keyword>
<dbReference type="Gene3D" id="3.90.190.10">
    <property type="entry name" value="Protein tyrosine phosphatase superfamily"/>
    <property type="match status" value="1"/>
</dbReference>
<dbReference type="InterPro" id="IPR000387">
    <property type="entry name" value="Tyr_Pase_dom"/>
</dbReference>
<organism evidence="2 3">
    <name type="scientific">Kitasatospora cathayae</name>
    <dbReference type="NCBI Taxonomy" id="3004092"/>
    <lineage>
        <taxon>Bacteria</taxon>
        <taxon>Bacillati</taxon>
        <taxon>Actinomycetota</taxon>
        <taxon>Actinomycetes</taxon>
        <taxon>Kitasatosporales</taxon>
        <taxon>Streptomycetaceae</taxon>
        <taxon>Kitasatospora</taxon>
    </lineage>
</organism>
<dbReference type="PROSITE" id="PS00383">
    <property type="entry name" value="TYR_PHOSPHATASE_1"/>
    <property type="match status" value="1"/>
</dbReference>
<accession>A0ABY7QEP6</accession>
<dbReference type="RefSeq" id="WP_270150403.1">
    <property type="nucleotide sequence ID" value="NZ_CP115450.1"/>
</dbReference>
<dbReference type="Proteomes" id="UP001212821">
    <property type="component" value="Chromosome"/>
</dbReference>
<evidence type="ECO:0000313" key="2">
    <source>
        <dbReference type="EMBL" id="WBP91193.1"/>
    </source>
</evidence>
<dbReference type="PROSITE" id="PS50056">
    <property type="entry name" value="TYR_PHOSPHATASE_2"/>
    <property type="match status" value="1"/>
</dbReference>
<dbReference type="EMBL" id="CP115450">
    <property type="protein sequence ID" value="WBP91193.1"/>
    <property type="molecule type" value="Genomic_DNA"/>
</dbReference>
<protein>
    <submittedName>
        <fullName evidence="2">Tyrosine-protein phosphatase</fullName>
    </submittedName>
</protein>
<reference evidence="3" key="1">
    <citation type="submission" date="2022-12" db="EMBL/GenBank/DDBJ databases">
        <authorList>
            <person name="Mo P."/>
        </authorList>
    </citation>
    <scope>NUCLEOTIDE SEQUENCE [LARGE SCALE GENOMIC DNA]</scope>
    <source>
        <strain evidence="3">HUAS 3-15</strain>
    </source>
</reference>
<evidence type="ECO:0000259" key="1">
    <source>
        <dbReference type="PROSITE" id="PS50056"/>
    </source>
</evidence>
<evidence type="ECO:0000313" key="3">
    <source>
        <dbReference type="Proteomes" id="UP001212821"/>
    </source>
</evidence>
<feature type="domain" description="Tyrosine specific protein phosphatases" evidence="1">
    <location>
        <begin position="88"/>
        <end position="140"/>
    </location>
</feature>
<gene>
    <name evidence="2" type="ORF">O1G21_38485</name>
</gene>
<dbReference type="InterPro" id="IPR016130">
    <property type="entry name" value="Tyr_Pase_AS"/>
</dbReference>
<sequence>MTDQTGRTAPVWPADTSGDADRAWRVLPGIFAAGVRADAWDLPDRPTEVVCLSRTVPKVYDRSTRKIVRVHHRPFTYWESADPAGLLGELVEEIRDLAPGRQLILHCTLGLDRTGVVALALLVRQGLTVDQAVAAYRTRRVRLPALDALDVFLSYASRQALEASAGDVRQGAASCG</sequence>
<dbReference type="InterPro" id="IPR029021">
    <property type="entry name" value="Prot-tyrosine_phosphatase-like"/>
</dbReference>
<name>A0ABY7QEP6_9ACTN</name>